<organism evidence="4 5">
    <name type="scientific">Durusdinium trenchii</name>
    <dbReference type="NCBI Taxonomy" id="1381693"/>
    <lineage>
        <taxon>Eukaryota</taxon>
        <taxon>Sar</taxon>
        <taxon>Alveolata</taxon>
        <taxon>Dinophyceae</taxon>
        <taxon>Suessiales</taxon>
        <taxon>Symbiodiniaceae</taxon>
        <taxon>Durusdinium</taxon>
    </lineage>
</organism>
<dbReference type="Gene3D" id="2.160.20.20">
    <property type="match status" value="1"/>
</dbReference>
<evidence type="ECO:0000256" key="1">
    <source>
        <dbReference type="ARBA" id="ARBA00022729"/>
    </source>
</evidence>
<gene>
    <name evidence="4" type="ORF">SCF082_LOCUS24207</name>
</gene>
<keyword evidence="1 2" id="KW-0732">Signal</keyword>
<evidence type="ECO:0000313" key="4">
    <source>
        <dbReference type="EMBL" id="CAK9041997.1"/>
    </source>
</evidence>
<dbReference type="NCBIfam" id="TIGR02601">
    <property type="entry name" value="autotrns_rpt"/>
    <property type="match status" value="2"/>
</dbReference>
<dbReference type="EMBL" id="CAXAMM010017779">
    <property type="protein sequence ID" value="CAK9041997.1"/>
    <property type="molecule type" value="Genomic_DNA"/>
</dbReference>
<feature type="signal peptide" evidence="2">
    <location>
        <begin position="1"/>
        <end position="25"/>
    </location>
</feature>
<dbReference type="InterPro" id="IPR011050">
    <property type="entry name" value="Pectin_lyase_fold/virulence"/>
</dbReference>
<dbReference type="SMART" id="SM00869">
    <property type="entry name" value="Autotransporter"/>
    <property type="match status" value="1"/>
</dbReference>
<dbReference type="Proteomes" id="UP001642464">
    <property type="component" value="Unassembled WGS sequence"/>
</dbReference>
<reference evidence="4 5" key="1">
    <citation type="submission" date="2024-02" db="EMBL/GenBank/DDBJ databases">
        <authorList>
            <person name="Chen Y."/>
            <person name="Shah S."/>
            <person name="Dougan E. K."/>
            <person name="Thang M."/>
            <person name="Chan C."/>
        </authorList>
    </citation>
    <scope>NUCLEOTIDE SEQUENCE [LARGE SCALE GENOMIC DNA]</scope>
</reference>
<dbReference type="InterPro" id="IPR051551">
    <property type="entry name" value="Autotransporter_adhesion"/>
</dbReference>
<name>A0ABP0LS11_9DINO</name>
<feature type="chain" id="PRO_5047160718" evidence="2">
    <location>
        <begin position="26"/>
        <end position="2817"/>
    </location>
</feature>
<dbReference type="Gene3D" id="2.160.20.160">
    <property type="match status" value="6"/>
</dbReference>
<evidence type="ECO:0000256" key="2">
    <source>
        <dbReference type="SAM" id="SignalP"/>
    </source>
</evidence>
<dbReference type="PANTHER" id="PTHR35037">
    <property type="entry name" value="C-TERMINAL REGION OF AIDA-LIKE PROTEIN"/>
    <property type="match status" value="1"/>
</dbReference>
<evidence type="ECO:0000313" key="5">
    <source>
        <dbReference type="Proteomes" id="UP001642464"/>
    </source>
</evidence>
<proteinExistence type="predicted"/>
<comment type="caution">
    <text evidence="4">The sequence shown here is derived from an EMBL/GenBank/DDBJ whole genome shotgun (WGS) entry which is preliminary data.</text>
</comment>
<dbReference type="PROSITE" id="PS51208">
    <property type="entry name" value="AUTOTRANSPORTER"/>
    <property type="match status" value="1"/>
</dbReference>
<sequence>MRAGSPSRRGGAGVGAALLASLVNAVSPAATATSLRVVSQVAAAIAGGAAIVAPRSAFAACTPGDTGTAGADVITCDAANPPATNVNGLGGDDTITIDGVTAVFGILGGDGLDTIDLINGAGVASISGGNDVDTINLTNGTVGSVDWGAGNESGVLDLINVTLGGQLTFGLGADNFTLNAGTVGTHILLGNNTTGSGTDADTFTMAGGTVNGLIYGDSGADTINLNGGTVTSEVRALNGANVITLNGATVGAITGGNDVDVINLDSGTATTVNWGAGDETYTLDLTNVALSGNVFMGQGADDFTFIAGTVGFDVYLGSGNNNDSAGNIFTLNGGAITRRIWGGNFADTINLNSGTIGQTVYANSGADTVNLVGTATVGGINGGADVDLINLTSGTVFTVDWGAGDETYTLDLTNVTLGGNIHMGLGADNFTHSAGHVGGIVYLASSAGAGTDADTFTLAGGTVGSRIEGGGGIDTINLNAGSSGQVRGFNGNDVITLDGTANIASIWGGADVDTINLMSGTVNGNVDWSLGDESQTLDLTNVNLTGSLIFGYGSDDFTLSAGTVGQYVYLGAGANNGTDADTFTMNGGTIGIRIEGDQGADTLNLNGGNVISGTGVRTFTGADVINLDGTILHGGIDAGGDSDTINLISGGVTTVNAGAGDDTGVLDLTNITLGNTATPGMGQLTMGTGSDNFTLNAGVINGSVILGSSANAGNDADTFTMNGGTITSRIEGDQGDDTINLNGGTVQNTAQAFRGFAGNDTINLDGAMLVGGLDAGADDDTFNWSSGTLGGSFVGNTGNDAANISAATYDGTTVLDGGQFNAYNQVTGDNGTPLDPTDDPFITITDTFTDTLTFNGANTGVSANTIRGWESVNLVNATLNFDTLMLNGVNAINDNNVATALNVTGGDVTLSGASVLTDLLGSASNETLTVTGTTVASNNVEGAGGADTISITGDASVTGGVFGGAAGHDASAAADGGDTITINTTGSVGSIDGGLGDDAINLTAGTVNTNVLGGDGNDTITIFDGFTVTSLIDGGANTAAGDTIAVDTAATRTFDASNLTNFEVLQKDNTGVLTLTGAQGFSGGTVINGGTLDVDGPTQAAITGSAGVNTVNVTGTLRATADLGDGADVLDVTGTLDAGTGTFALGLGDDTFTIHDGTTVIGTVDGGAGTDVFNTNIATTASVGATLGFETLLKTGAGLLNLTGPAASSFDTINVNAGTVDADGAINGVSAASVLAGAIFNVDGPLSFTTGADTLTVAGTISGTSTIDLGAGNDTFTFQEGAVTSVPVDGGAGTDTLNANILTTGTLAQAANFETLTKTGAGVLNITGPGVSDFSTVNVNDGTLDIAAAGSFANVNAATVASGATLDADGAFDFTTGADNFDIAGAVTGAGTFDMLGGDDTLTLRDGADLSGLANAIDGNAGSDTIVANVAGLNTVILDGSQIDNFERLQKDGGLAFQSQVRLTGAETFSGGIDINAGTVDVHGAIGAPTVSFNSGAGTFLVVSNGGVLDDGASGHAGITGTLGVQTVGVLAGGVLRATADLGDGADVLDVAGTLDTGSGTFALGAGNDFFTIHDGTSIIGIVDGGAGTDIFNPNITTMASLGAAQGFETLTKTGVGVLNVTGPGVSDFSTVNVNAGTLDLAAAGSITTVNAATVASGATLDADGAFGFTTGGDTFDISGTVSGAGTFDMLAGDDTLTLRDGADLSGLTASIDGNAGSDTVVVDNATALTFSGTQVTNFETLQKDNTGVLTLAGTQSYSVATTINGGTLDVDDTLETPTVAMADATTLNVDGTVQAAGPTQAAITGSTGMNTINVNAGATLFATGDLGDGADILDVAGTLDTGAGTFFLGAGDDTFIVHDTTVVIGALDAGLGNDTLNVNVSASNLVPLGATTGFESLAKSGLGGLQINGPSSFIDVDLQAGLLQVTLPTGSVAAQNTTIAAGATLQLDGAYTGTTGADTFDVAGAVTGAGGVDLLAGDDTLTLREGADLSGLTSAIDGNTGTDTVIVDNATAQTFDGSQVINFETLQKDNTGTLTLTGVQSFSGGTIVNGGALDIDGTYETPTVAMADGSTLNVDGTAQANGPAQAVVTGSSGVNTITVNSGATLLATADLGDGADMLTVAGTLDAGGGTFAMGAGDDVFTINDGATVLGTVDGAAGADTINTNISMAATLGASIGFETLTKTGAGVLNVIGPAASSFDTVDVNAGALDIAAAGSITNVNAATVAEGATLNTDGSFLFTPGSDQFDVAGTLSGAGDLDMLEDDDAMIVHASADISGFTGMIDGGDGIDRVEFHNLDGVLPDTFTNFEEVYLLNDTTADAHMPGDGVRTLDVMLAFVQTDSHFIADGNSPGITNIMGDLVNLGVVTMADGEADDRINVGGDYAGGGGLEIDAALDATATADLLVIEGNVGDVTTTLAGAVASASTLLSVTDVGNGVGVDTGTGPGAGIAVVDVSATGGTVDGDFVLDSPLVAGEYAYDLNLETDGVWYLQSELLEQVSGYSAALPGMIGIMNQAVGLGGDSRTARAGQADYFDREAGAGNCKATDSWMRTRGGRLRETPESGSRLRQRYGQLDFGIGQTLDAGDSGCFKIAARGIVGLADSDAYNLDHQVGAELDTRYHGAGLSMTLRRDNGFYIDFSGQALRFNTDVSVRGEGVKAEIDAWGVSASAETGLRVDLSNNLYITPRVQLNWNGLYGDDFTDADGADISFADNQQFSVTKGIVLEKTSDANWINDSAKLAMYGVFDVQYNTDRDLSIISSGEEFEYIGNEVWTRVGAGATLAINKNISFYGELSGSGALSDSIRESHSVEGNIGFRLRW</sequence>
<dbReference type="InterPro" id="IPR036709">
    <property type="entry name" value="Autotransporte_beta_dom_sf"/>
</dbReference>
<dbReference type="InterPro" id="IPR012332">
    <property type="entry name" value="Autotransporter_pectin_lyase_C"/>
</dbReference>
<dbReference type="SUPFAM" id="SSF51126">
    <property type="entry name" value="Pectin lyase-like"/>
    <property type="match status" value="1"/>
</dbReference>
<dbReference type="InterPro" id="IPR005546">
    <property type="entry name" value="Autotransporte_beta"/>
</dbReference>
<accession>A0ABP0LS11</accession>
<protein>
    <submittedName>
        <fullName evidence="4">Adhesin BmaC autotransporter (Brucella monomeric autotransporter)</fullName>
    </submittedName>
</protein>
<dbReference type="SUPFAM" id="SSF103515">
    <property type="entry name" value="Autotransporter"/>
    <property type="match status" value="1"/>
</dbReference>
<dbReference type="PANTHER" id="PTHR35037:SF3">
    <property type="entry name" value="C-TERMINAL REGION OF AIDA-LIKE PROTEIN"/>
    <property type="match status" value="1"/>
</dbReference>
<dbReference type="Pfam" id="PF12951">
    <property type="entry name" value="PATR"/>
    <property type="match status" value="5"/>
</dbReference>
<dbReference type="InterPro" id="IPR013425">
    <property type="entry name" value="Autotrns_rpt"/>
</dbReference>
<evidence type="ECO:0000259" key="3">
    <source>
        <dbReference type="PROSITE" id="PS51208"/>
    </source>
</evidence>
<keyword evidence="5" id="KW-1185">Reference proteome</keyword>
<feature type="domain" description="Autotransporter" evidence="3">
    <location>
        <begin position="2539"/>
        <end position="2817"/>
    </location>
</feature>
<dbReference type="Gene3D" id="2.40.128.130">
    <property type="entry name" value="Autotransporter beta-domain"/>
    <property type="match status" value="1"/>
</dbReference>